<evidence type="ECO:0000256" key="1">
    <source>
        <dbReference type="SAM" id="MobiDB-lite"/>
    </source>
</evidence>
<keyword evidence="3" id="KW-1185">Reference proteome</keyword>
<sequence>MTAPEAQNPFNTPAEQKELPPPPPEKSTHRQQSAMGNQSSTARSPRKDSLHSQDGKEDMEPVRRKPLPLPKFTSLADLGNGPRGGKGGPLPQPRARKQSLEDTENDRGRTMVRNDGAETVPRENAPPKLRDQPTPMAAPRIVNPLPPTPKDEPIAAPPTSSKKPFGGMGLPSNPKHKKGKSDTGFDVLKSATSPQQQQLPTLPQTITPGPTPSPHKTEKMRNEGIVDQTGLSPEVQNSQRRPFSFEPVPTSSPQLKEPAEEPYPTASINASPAQQPSPSVPPTTTPKPSFPPRSASRLPPPPAFASLPSQQRSSANEITSMSEEESSPPSTPFVPLTQAPTHVPNPPITERHHACYSRHATFVWSKNSFQPMACMICANNDAERRWACVWCYLRICVDCSEELQRTPGRNLARVLESREKEVSKRAAEARYAGEEYEEEGGMHPGFETGGDAKGMVNGKRHDSGNANPSFVVWDADAEDVGERVDFS</sequence>
<feature type="compositionally biased region" description="Basic and acidic residues" evidence="1">
    <location>
        <begin position="215"/>
        <end position="224"/>
    </location>
</feature>
<organism evidence="2 3">
    <name type="scientific">Paraconiothyrium brasiliense</name>
    <dbReference type="NCBI Taxonomy" id="300254"/>
    <lineage>
        <taxon>Eukaryota</taxon>
        <taxon>Fungi</taxon>
        <taxon>Dikarya</taxon>
        <taxon>Ascomycota</taxon>
        <taxon>Pezizomycotina</taxon>
        <taxon>Dothideomycetes</taxon>
        <taxon>Pleosporomycetidae</taxon>
        <taxon>Pleosporales</taxon>
        <taxon>Massarineae</taxon>
        <taxon>Didymosphaeriaceae</taxon>
        <taxon>Paraconiothyrium</taxon>
    </lineage>
</organism>
<comment type="caution">
    <text evidence="2">The sequence shown here is derived from an EMBL/GenBank/DDBJ whole genome shotgun (WGS) entry which is preliminary data.</text>
</comment>
<feature type="compositionally biased region" description="Basic and acidic residues" evidence="1">
    <location>
        <begin position="45"/>
        <end position="63"/>
    </location>
</feature>
<feature type="region of interest" description="Disordered" evidence="1">
    <location>
        <begin position="1"/>
        <end position="346"/>
    </location>
</feature>
<name>A0ABR3S508_9PLEO</name>
<evidence type="ECO:0000313" key="2">
    <source>
        <dbReference type="EMBL" id="KAL1611781.1"/>
    </source>
</evidence>
<feature type="compositionally biased region" description="Pro residues" evidence="1">
    <location>
        <begin position="278"/>
        <end position="291"/>
    </location>
</feature>
<gene>
    <name evidence="2" type="ORF">SLS60_000001</name>
</gene>
<protein>
    <recommendedName>
        <fullName evidence="4">B box-type domain-containing protein</fullName>
    </recommendedName>
</protein>
<feature type="compositionally biased region" description="Low complexity" evidence="1">
    <location>
        <begin position="192"/>
        <end position="208"/>
    </location>
</feature>
<evidence type="ECO:0000313" key="3">
    <source>
        <dbReference type="Proteomes" id="UP001521785"/>
    </source>
</evidence>
<evidence type="ECO:0008006" key="4">
    <source>
        <dbReference type="Google" id="ProtNLM"/>
    </source>
</evidence>
<dbReference type="Proteomes" id="UP001521785">
    <property type="component" value="Unassembled WGS sequence"/>
</dbReference>
<feature type="region of interest" description="Disordered" evidence="1">
    <location>
        <begin position="433"/>
        <end position="463"/>
    </location>
</feature>
<accession>A0ABR3S508</accession>
<proteinExistence type="predicted"/>
<reference evidence="2 3" key="1">
    <citation type="submission" date="2024-02" db="EMBL/GenBank/DDBJ databases">
        <title>De novo assembly and annotation of 12 fungi associated with fruit tree decline syndrome in Ontario, Canada.</title>
        <authorList>
            <person name="Sulman M."/>
            <person name="Ellouze W."/>
            <person name="Ilyukhin E."/>
        </authorList>
    </citation>
    <scope>NUCLEOTIDE SEQUENCE [LARGE SCALE GENOMIC DNA]</scope>
    <source>
        <strain evidence="2 3">M42-189</strain>
    </source>
</reference>
<feature type="compositionally biased region" description="Polar residues" evidence="1">
    <location>
        <begin position="229"/>
        <end position="241"/>
    </location>
</feature>
<feature type="compositionally biased region" description="Polar residues" evidence="1">
    <location>
        <begin position="30"/>
        <end position="43"/>
    </location>
</feature>
<dbReference type="EMBL" id="JAKJXO020000001">
    <property type="protein sequence ID" value="KAL1611781.1"/>
    <property type="molecule type" value="Genomic_DNA"/>
</dbReference>